<keyword evidence="1" id="KW-0732">Signal</keyword>
<reference evidence="2 3" key="1">
    <citation type="submission" date="2017-02" db="EMBL/GenBank/DDBJ databases">
        <title>The new phylogeny of genus Mycobacterium.</title>
        <authorList>
            <person name="Tortoli E."/>
            <person name="Trovato A."/>
            <person name="Cirillo D.M."/>
        </authorList>
    </citation>
    <scope>NUCLEOTIDE SEQUENCE [LARGE SCALE GENOMIC DNA]</scope>
    <source>
        <strain evidence="2 3">DSM 44049</strain>
    </source>
</reference>
<proteinExistence type="predicted"/>
<sequence length="63" mass="6661">MPRLRSPPCCWRRPAAPGCAALAIAALLLAATRCARLCRACDRRPAVGGDPLRPAVPCLRSPP</sequence>
<keyword evidence="3" id="KW-1185">Reference proteome</keyword>
<organism evidence="2 3">
    <name type="scientific">Mycobacterium intermedium</name>
    <dbReference type="NCBI Taxonomy" id="28445"/>
    <lineage>
        <taxon>Bacteria</taxon>
        <taxon>Bacillati</taxon>
        <taxon>Actinomycetota</taxon>
        <taxon>Actinomycetes</taxon>
        <taxon>Mycobacteriales</taxon>
        <taxon>Mycobacteriaceae</taxon>
        <taxon>Mycobacterium</taxon>
        <taxon>Mycobacterium simiae complex</taxon>
    </lineage>
</organism>
<dbReference type="Proteomes" id="UP000192739">
    <property type="component" value="Unassembled WGS sequence"/>
</dbReference>
<feature type="chain" id="PRO_5038858873" evidence="1">
    <location>
        <begin position="31"/>
        <end position="63"/>
    </location>
</feature>
<dbReference type="AlphaFoldDB" id="A0A1X0G6Q0"/>
<evidence type="ECO:0000313" key="3">
    <source>
        <dbReference type="Proteomes" id="UP000192739"/>
    </source>
</evidence>
<comment type="caution">
    <text evidence="2">The sequence shown here is derived from an EMBL/GenBank/DDBJ whole genome shotgun (WGS) entry which is preliminary data.</text>
</comment>
<name>A0A1X0G6Q0_MYCIE</name>
<accession>A0A1X0G6Q0</accession>
<evidence type="ECO:0000256" key="1">
    <source>
        <dbReference type="SAM" id="SignalP"/>
    </source>
</evidence>
<evidence type="ECO:0000313" key="2">
    <source>
        <dbReference type="EMBL" id="ORB09535.1"/>
    </source>
</evidence>
<dbReference type="EMBL" id="MVHT01000009">
    <property type="protein sequence ID" value="ORB09535.1"/>
    <property type="molecule type" value="Genomic_DNA"/>
</dbReference>
<protein>
    <submittedName>
        <fullName evidence="2">Uncharacterized protein</fullName>
    </submittedName>
</protein>
<gene>
    <name evidence="2" type="ORF">BST27_05220</name>
</gene>
<feature type="signal peptide" evidence="1">
    <location>
        <begin position="1"/>
        <end position="30"/>
    </location>
</feature>